<dbReference type="EMBL" id="BRZM01000593">
    <property type="protein sequence ID" value="GLD71418.1"/>
    <property type="molecule type" value="Genomic_DNA"/>
</dbReference>
<evidence type="ECO:0000313" key="1">
    <source>
        <dbReference type="EMBL" id="GLD71418.1"/>
    </source>
</evidence>
<dbReference type="Proteomes" id="UP001279410">
    <property type="component" value="Unassembled WGS sequence"/>
</dbReference>
<dbReference type="AlphaFoldDB" id="A0AAD3RJF7"/>
<sequence length="55" mass="6179">TTEPTDIRCLCLRGLPVILGDDPSAFFKTCSDATDQDSYIQLQWDSFVLMKKAHS</sequence>
<accession>A0AAD3RJF7</accession>
<name>A0AAD3RJF7_LATJO</name>
<evidence type="ECO:0000313" key="2">
    <source>
        <dbReference type="Proteomes" id="UP001279410"/>
    </source>
</evidence>
<proteinExistence type="predicted"/>
<gene>
    <name evidence="1" type="ORF">AKAME5_002274000</name>
</gene>
<organism evidence="1 2">
    <name type="scientific">Lates japonicus</name>
    <name type="common">Japanese lates</name>
    <dbReference type="NCBI Taxonomy" id="270547"/>
    <lineage>
        <taxon>Eukaryota</taxon>
        <taxon>Metazoa</taxon>
        <taxon>Chordata</taxon>
        <taxon>Craniata</taxon>
        <taxon>Vertebrata</taxon>
        <taxon>Euteleostomi</taxon>
        <taxon>Actinopterygii</taxon>
        <taxon>Neopterygii</taxon>
        <taxon>Teleostei</taxon>
        <taxon>Neoteleostei</taxon>
        <taxon>Acanthomorphata</taxon>
        <taxon>Carangaria</taxon>
        <taxon>Carangaria incertae sedis</taxon>
        <taxon>Centropomidae</taxon>
        <taxon>Lates</taxon>
    </lineage>
</organism>
<feature type="non-terminal residue" evidence="1">
    <location>
        <position position="1"/>
    </location>
</feature>
<comment type="caution">
    <text evidence="1">The sequence shown here is derived from an EMBL/GenBank/DDBJ whole genome shotgun (WGS) entry which is preliminary data.</text>
</comment>
<protein>
    <submittedName>
        <fullName evidence="1">Sterile alpha motif domain-containing protein 3-like protein</fullName>
    </submittedName>
</protein>
<keyword evidence="2" id="KW-1185">Reference proteome</keyword>
<reference evidence="1" key="1">
    <citation type="submission" date="2022-08" db="EMBL/GenBank/DDBJ databases">
        <title>Genome sequencing of akame (Lates japonicus).</title>
        <authorList>
            <person name="Hashiguchi Y."/>
            <person name="Takahashi H."/>
        </authorList>
    </citation>
    <scope>NUCLEOTIDE SEQUENCE</scope>
    <source>
        <strain evidence="1">Kochi</strain>
    </source>
</reference>